<dbReference type="InterPro" id="IPR003594">
    <property type="entry name" value="HATPase_dom"/>
</dbReference>
<dbReference type="InterPro" id="IPR010559">
    <property type="entry name" value="Sig_transdc_His_kin_internal"/>
</dbReference>
<dbReference type="SUPFAM" id="SSF55874">
    <property type="entry name" value="ATPase domain of HSP90 chaperone/DNA topoisomerase II/histidine kinase"/>
    <property type="match status" value="1"/>
</dbReference>
<dbReference type="EMBL" id="CP045529">
    <property type="protein sequence ID" value="QFU98927.1"/>
    <property type="molecule type" value="Genomic_DNA"/>
</dbReference>
<dbReference type="SMART" id="SM00387">
    <property type="entry name" value="HATPase_c"/>
    <property type="match status" value="1"/>
</dbReference>
<dbReference type="InterPro" id="IPR036890">
    <property type="entry name" value="HATPase_C_sf"/>
</dbReference>
<protein>
    <submittedName>
        <fullName evidence="2">Histidine kinase</fullName>
        <ecNumber evidence="2">2.7.13.3</ecNumber>
    </submittedName>
</protein>
<dbReference type="Proteomes" id="UP000326702">
    <property type="component" value="Chromosome"/>
</dbReference>
<name>A0A5P9QBX7_9MICO</name>
<evidence type="ECO:0000313" key="3">
    <source>
        <dbReference type="Proteomes" id="UP000326702"/>
    </source>
</evidence>
<reference evidence="2 3" key="1">
    <citation type="submission" date="2019-10" db="EMBL/GenBank/DDBJ databases">
        <title>Genome sequence of Luteimicrobium xylanilyticum HY-24.</title>
        <authorList>
            <person name="Kim D.Y."/>
            <person name="Park H.-Y."/>
        </authorList>
    </citation>
    <scope>NUCLEOTIDE SEQUENCE [LARGE SCALE GENOMIC DNA]</scope>
    <source>
        <strain evidence="2 3">HY-24</strain>
    </source>
</reference>
<gene>
    <name evidence="2" type="ORF">KDY119_02452</name>
</gene>
<sequence length="408" mass="44059">MASDNICPIFTADKYLSIRRLAERPRGVTILARMTRRSWLRAQHLGSDADRATFETLHTASLMAAAFRDGLTPASAENSVRHLRTLVGAHAVALTDTTNLLAWDGDATHRADAQALAVAGAAHGRTDVVGHRELACDAPCPVRHVVVSPLTVDDVVVGTLQVYAPDAQAALVRATTELADWVSTQLERGELELSRSRLVEAELRALRAQISPHFVCNALTAIASFVRTDPDRARELLLDFADFTRYSLRHLGDFTTLEEELASVQRYLVLEQARFGGRIGVDVRIAPEVLPVSLPVLCLQPLVENAVRHGLAPKPAGGSVTVRARDLDREAVITVEDDGVGEDPERIRRILAGDATLDSLGLHNVDERLRSVFGDEYGLVVETAPGAGTKVSVRIPKFAPGVAPGVAV</sequence>
<evidence type="ECO:0000313" key="2">
    <source>
        <dbReference type="EMBL" id="QFU98927.1"/>
    </source>
</evidence>
<feature type="domain" description="Histidine kinase/HSP90-like ATPase" evidence="1">
    <location>
        <begin position="290"/>
        <end position="399"/>
    </location>
</feature>
<evidence type="ECO:0000259" key="1">
    <source>
        <dbReference type="SMART" id="SM00387"/>
    </source>
</evidence>
<keyword evidence="3" id="KW-1185">Reference proteome</keyword>
<dbReference type="GO" id="GO:0016020">
    <property type="term" value="C:membrane"/>
    <property type="evidence" value="ECO:0007669"/>
    <property type="project" value="InterPro"/>
</dbReference>
<keyword evidence="2" id="KW-0418">Kinase</keyword>
<dbReference type="Pfam" id="PF06580">
    <property type="entry name" value="His_kinase"/>
    <property type="match status" value="1"/>
</dbReference>
<dbReference type="EC" id="2.7.13.3" evidence="2"/>
<proteinExistence type="predicted"/>
<accession>A0A5P9QBX7</accession>
<dbReference type="AlphaFoldDB" id="A0A5P9QBX7"/>
<keyword evidence="2" id="KW-0808">Transferase</keyword>
<dbReference type="PANTHER" id="PTHR34220">
    <property type="entry name" value="SENSOR HISTIDINE KINASE YPDA"/>
    <property type="match status" value="1"/>
</dbReference>
<dbReference type="KEGG" id="lxl:KDY119_02452"/>
<organism evidence="2 3">
    <name type="scientific">Luteimicrobium xylanilyticum</name>
    <dbReference type="NCBI Taxonomy" id="1133546"/>
    <lineage>
        <taxon>Bacteria</taxon>
        <taxon>Bacillati</taxon>
        <taxon>Actinomycetota</taxon>
        <taxon>Actinomycetes</taxon>
        <taxon>Micrococcales</taxon>
        <taxon>Luteimicrobium</taxon>
    </lineage>
</organism>
<dbReference type="Pfam" id="PF02518">
    <property type="entry name" value="HATPase_c"/>
    <property type="match status" value="1"/>
</dbReference>
<dbReference type="PANTHER" id="PTHR34220:SF7">
    <property type="entry name" value="SENSOR HISTIDINE KINASE YPDA"/>
    <property type="match status" value="1"/>
</dbReference>
<dbReference type="GO" id="GO:0000155">
    <property type="term" value="F:phosphorelay sensor kinase activity"/>
    <property type="evidence" value="ECO:0007669"/>
    <property type="project" value="InterPro"/>
</dbReference>
<dbReference type="Gene3D" id="3.30.565.10">
    <property type="entry name" value="Histidine kinase-like ATPase, C-terminal domain"/>
    <property type="match status" value="1"/>
</dbReference>
<dbReference type="InterPro" id="IPR050640">
    <property type="entry name" value="Bact_2-comp_sensor_kinase"/>
</dbReference>